<organism evidence="6 7">
    <name type="scientific">Clostridium cylindrosporum DSM 605</name>
    <dbReference type="NCBI Taxonomy" id="1121307"/>
    <lineage>
        <taxon>Bacteria</taxon>
        <taxon>Bacillati</taxon>
        <taxon>Bacillota</taxon>
        <taxon>Clostridia</taxon>
        <taxon>Eubacteriales</taxon>
        <taxon>Clostridiaceae</taxon>
        <taxon>Clostridium</taxon>
    </lineage>
</organism>
<evidence type="ECO:0000256" key="1">
    <source>
        <dbReference type="ARBA" id="ARBA00005417"/>
    </source>
</evidence>
<evidence type="ECO:0000313" key="7">
    <source>
        <dbReference type="Proteomes" id="UP000036756"/>
    </source>
</evidence>
<dbReference type="GO" id="GO:0005524">
    <property type="term" value="F:ATP binding"/>
    <property type="evidence" value="ECO:0007669"/>
    <property type="project" value="UniProtKB-KW"/>
</dbReference>
<keyword evidence="3" id="KW-0547">Nucleotide-binding</keyword>
<dbReference type="Gene3D" id="3.40.50.300">
    <property type="entry name" value="P-loop containing nucleotide triphosphate hydrolases"/>
    <property type="match status" value="1"/>
</dbReference>
<evidence type="ECO:0000256" key="3">
    <source>
        <dbReference type="ARBA" id="ARBA00022741"/>
    </source>
</evidence>
<dbReference type="FunFam" id="3.40.50.300:FF:000056">
    <property type="entry name" value="Cell division ATP-binding protein FtsE"/>
    <property type="match status" value="1"/>
</dbReference>
<dbReference type="GO" id="GO:0022857">
    <property type="term" value="F:transmembrane transporter activity"/>
    <property type="evidence" value="ECO:0007669"/>
    <property type="project" value="TreeGrafter"/>
</dbReference>
<evidence type="ECO:0000256" key="2">
    <source>
        <dbReference type="ARBA" id="ARBA00022448"/>
    </source>
</evidence>
<dbReference type="AlphaFoldDB" id="A0A0J8DDT6"/>
<dbReference type="EMBL" id="LFVU01000011">
    <property type="protein sequence ID" value="KMT22388.1"/>
    <property type="molecule type" value="Genomic_DNA"/>
</dbReference>
<dbReference type="GO" id="GO:0016887">
    <property type="term" value="F:ATP hydrolysis activity"/>
    <property type="evidence" value="ECO:0007669"/>
    <property type="project" value="InterPro"/>
</dbReference>
<dbReference type="PROSITE" id="PS50893">
    <property type="entry name" value="ABC_TRANSPORTER_2"/>
    <property type="match status" value="1"/>
</dbReference>
<gene>
    <name evidence="6" type="ORF">CLCY_13c00230</name>
</gene>
<proteinExistence type="inferred from homology"/>
<evidence type="ECO:0000256" key="4">
    <source>
        <dbReference type="ARBA" id="ARBA00022840"/>
    </source>
</evidence>
<sequence length="219" mass="24658">MGVLKLENTSYSYDNGKTKILENVSYEFEKGRVYAIIGKSGAGKTTLLSLLSGLTSPTSGRILYNGMDIKKIDKYRYRSRYVGVIFQGFNLLPQLNAIENVELSIDISGKKIQNRREHILNILKKVQLDEAKAKRRILKLSGGEQQRVAIARALSYSPDIILADEPTGNLDLDTQDEVMDIFKKLATEEGKCIIIVTHSPEVAKRADFLYELTPLKKFK</sequence>
<dbReference type="InterPro" id="IPR003439">
    <property type="entry name" value="ABC_transporter-like_ATP-bd"/>
</dbReference>
<protein>
    <submittedName>
        <fullName evidence="6">ABC-type antimicrobial peptide transport system, ATPase component</fullName>
    </submittedName>
</protein>
<evidence type="ECO:0000259" key="5">
    <source>
        <dbReference type="PROSITE" id="PS50893"/>
    </source>
</evidence>
<comment type="similarity">
    <text evidence="1">Belongs to the ABC transporter superfamily.</text>
</comment>
<keyword evidence="2" id="KW-0813">Transport</keyword>
<dbReference type="SMART" id="SM00382">
    <property type="entry name" value="AAA"/>
    <property type="match status" value="1"/>
</dbReference>
<dbReference type="InterPro" id="IPR027417">
    <property type="entry name" value="P-loop_NTPase"/>
</dbReference>
<dbReference type="PANTHER" id="PTHR24220:SF689">
    <property type="entry name" value="LIPOPROTEIN-RELEASING SYSTEM ATP-BINDING PROTEIN LOLD"/>
    <property type="match status" value="1"/>
</dbReference>
<dbReference type="GO" id="GO:0005886">
    <property type="term" value="C:plasma membrane"/>
    <property type="evidence" value="ECO:0007669"/>
    <property type="project" value="TreeGrafter"/>
</dbReference>
<dbReference type="Proteomes" id="UP000036756">
    <property type="component" value="Unassembled WGS sequence"/>
</dbReference>
<dbReference type="PATRIC" id="fig|1121307.3.peg.277"/>
<dbReference type="OrthoDB" id="9802264at2"/>
<accession>A0A0J8DDT6</accession>
<dbReference type="STRING" id="1121307.CLCY_13c00230"/>
<dbReference type="InterPro" id="IPR017871">
    <property type="entry name" value="ABC_transporter-like_CS"/>
</dbReference>
<dbReference type="Pfam" id="PF00005">
    <property type="entry name" value="ABC_tran"/>
    <property type="match status" value="1"/>
</dbReference>
<dbReference type="PANTHER" id="PTHR24220">
    <property type="entry name" value="IMPORT ATP-BINDING PROTEIN"/>
    <property type="match status" value="1"/>
</dbReference>
<dbReference type="InterPro" id="IPR015854">
    <property type="entry name" value="ABC_transpr_LolD-like"/>
</dbReference>
<comment type="caution">
    <text evidence="6">The sequence shown here is derived from an EMBL/GenBank/DDBJ whole genome shotgun (WGS) entry which is preliminary data.</text>
</comment>
<dbReference type="SUPFAM" id="SSF52540">
    <property type="entry name" value="P-loop containing nucleoside triphosphate hydrolases"/>
    <property type="match status" value="1"/>
</dbReference>
<dbReference type="PROSITE" id="PS00211">
    <property type="entry name" value="ABC_TRANSPORTER_1"/>
    <property type="match status" value="1"/>
</dbReference>
<dbReference type="RefSeq" id="WP_048570077.1">
    <property type="nucleotide sequence ID" value="NZ_LFVU01000011.1"/>
</dbReference>
<dbReference type="CDD" id="cd03255">
    <property type="entry name" value="ABC_MJ0796_LolCDE_FtsE"/>
    <property type="match status" value="1"/>
</dbReference>
<keyword evidence="7" id="KW-1185">Reference proteome</keyword>
<evidence type="ECO:0000313" key="6">
    <source>
        <dbReference type="EMBL" id="KMT22388.1"/>
    </source>
</evidence>
<keyword evidence="4" id="KW-0067">ATP-binding</keyword>
<name>A0A0J8DDT6_CLOCY</name>
<dbReference type="InterPro" id="IPR003593">
    <property type="entry name" value="AAA+_ATPase"/>
</dbReference>
<reference evidence="6 7" key="1">
    <citation type="submission" date="2015-06" db="EMBL/GenBank/DDBJ databases">
        <title>Draft genome sequence of the purine-degrading Clostridium cylindrosporum HC-1 (DSM 605).</title>
        <authorList>
            <person name="Poehlein A."/>
            <person name="Schiel-Bengelsdorf B."/>
            <person name="Bengelsdorf F."/>
            <person name="Daniel R."/>
            <person name="Duerre P."/>
        </authorList>
    </citation>
    <scope>NUCLEOTIDE SEQUENCE [LARGE SCALE GENOMIC DNA]</scope>
    <source>
        <strain evidence="6 7">DSM 605</strain>
    </source>
</reference>
<feature type="domain" description="ABC transporter" evidence="5">
    <location>
        <begin position="4"/>
        <end position="219"/>
    </location>
</feature>
<dbReference type="InterPro" id="IPR017911">
    <property type="entry name" value="MacB-like_ATP-bd"/>
</dbReference>